<evidence type="ECO:0008006" key="3">
    <source>
        <dbReference type="Google" id="ProtNLM"/>
    </source>
</evidence>
<accession>A0A5C6M566</accession>
<dbReference type="InterPro" id="IPR036477">
    <property type="entry name" value="Formyl_transf_N_sf"/>
</dbReference>
<comment type="caution">
    <text evidence="1">The sequence shown here is derived from an EMBL/GenBank/DDBJ whole genome shotgun (WGS) entry which is preliminary data.</text>
</comment>
<name>A0A5C6M566_9PLAN</name>
<sequence>MKSYIIASSRDWHRRKFDEFVVTRIGEKWSYVSDREALADALQEDTPRYVFFLHWSWIVPVEVTEKHECVCFHMTDLPYGRGGSPLQNLILRGKQETRVTSLRMTDGVDCGPVYGKEPMSLEGSALDIYLRAGDISWKMIRWIVEENPVPTPHGRLAA</sequence>
<evidence type="ECO:0000313" key="1">
    <source>
        <dbReference type="EMBL" id="TWW09940.1"/>
    </source>
</evidence>
<organism evidence="1 2">
    <name type="scientific">Planctomyces bekefii</name>
    <dbReference type="NCBI Taxonomy" id="1653850"/>
    <lineage>
        <taxon>Bacteria</taxon>
        <taxon>Pseudomonadati</taxon>
        <taxon>Planctomycetota</taxon>
        <taxon>Planctomycetia</taxon>
        <taxon>Planctomycetales</taxon>
        <taxon>Planctomycetaceae</taxon>
        <taxon>Planctomyces</taxon>
    </lineage>
</organism>
<evidence type="ECO:0000313" key="2">
    <source>
        <dbReference type="Proteomes" id="UP000321083"/>
    </source>
</evidence>
<dbReference type="Proteomes" id="UP000321083">
    <property type="component" value="Unassembled WGS sequence"/>
</dbReference>
<gene>
    <name evidence="1" type="ORF">E3A20_09300</name>
</gene>
<keyword evidence="2" id="KW-1185">Reference proteome</keyword>
<proteinExistence type="predicted"/>
<reference evidence="1 2" key="1">
    <citation type="submission" date="2019-08" db="EMBL/GenBank/DDBJ databases">
        <title>100 year-old enigma solved: identification of Planctomyces bekefii, the type genus and species of the phylum Planctomycetes.</title>
        <authorList>
            <person name="Svetlana D.N."/>
            <person name="Overmann J."/>
        </authorList>
    </citation>
    <scope>NUCLEOTIDE SEQUENCE [LARGE SCALE GENOMIC DNA]</scope>
    <source>
        <strain evidence="1">Phe10_nw2017</strain>
    </source>
</reference>
<dbReference type="AlphaFoldDB" id="A0A5C6M566"/>
<dbReference type="EMBL" id="SRHE01000143">
    <property type="protein sequence ID" value="TWW09940.1"/>
    <property type="molecule type" value="Genomic_DNA"/>
</dbReference>
<dbReference type="SUPFAM" id="SSF53328">
    <property type="entry name" value="Formyltransferase"/>
    <property type="match status" value="1"/>
</dbReference>
<dbReference type="Gene3D" id="3.40.50.170">
    <property type="entry name" value="Formyl transferase, N-terminal domain"/>
    <property type="match status" value="1"/>
</dbReference>
<reference evidence="1 2" key="2">
    <citation type="submission" date="2019-08" db="EMBL/GenBank/DDBJ databases">
        <authorList>
            <person name="Henke P."/>
        </authorList>
    </citation>
    <scope>NUCLEOTIDE SEQUENCE [LARGE SCALE GENOMIC DNA]</scope>
    <source>
        <strain evidence="1">Phe10_nw2017</strain>
    </source>
</reference>
<protein>
    <recommendedName>
        <fullName evidence="3">Methionyl-tRNA formyltransferase</fullName>
    </recommendedName>
</protein>